<dbReference type="PANTHER" id="PTHR37311:SF1">
    <property type="entry name" value="2-PHOSPHOSULFOLACTATE PHOSPHATASE-RELATED"/>
    <property type="match status" value="1"/>
</dbReference>
<comment type="catalytic activity">
    <reaction evidence="7 8">
        <text>(2R)-O-phospho-3-sulfolactate + H2O = (2R)-3-sulfolactate + phosphate</text>
        <dbReference type="Rhea" id="RHEA:23416"/>
        <dbReference type="ChEBI" id="CHEBI:15377"/>
        <dbReference type="ChEBI" id="CHEBI:15597"/>
        <dbReference type="ChEBI" id="CHEBI:43474"/>
        <dbReference type="ChEBI" id="CHEBI:58738"/>
        <dbReference type="EC" id="3.1.3.71"/>
    </reaction>
</comment>
<organism evidence="9 10">
    <name type="scientific">Caldicellulosiruptor hydrothermalis (strain DSM 18901 / VKM B-2411 / 108)</name>
    <dbReference type="NCBI Taxonomy" id="632292"/>
    <lineage>
        <taxon>Bacteria</taxon>
        <taxon>Bacillati</taxon>
        <taxon>Bacillota</taxon>
        <taxon>Bacillota incertae sedis</taxon>
        <taxon>Caldicellulosiruptorales</taxon>
        <taxon>Caldicellulosiruptoraceae</taxon>
        <taxon>Caldicellulosiruptor</taxon>
    </lineage>
</organism>
<evidence type="ECO:0000256" key="3">
    <source>
        <dbReference type="ARBA" id="ARBA00012953"/>
    </source>
</evidence>
<dbReference type="HOGENOM" id="CLU_070028_0_1_9"/>
<evidence type="ECO:0000256" key="6">
    <source>
        <dbReference type="ARBA" id="ARBA00022842"/>
    </source>
</evidence>
<dbReference type="NCBIfam" id="NF002054">
    <property type="entry name" value="PRK00886.1-3"/>
    <property type="match status" value="1"/>
</dbReference>
<gene>
    <name evidence="8" type="primary">comB</name>
    <name evidence="9" type="ordered locus">Calhy_2316</name>
</gene>
<protein>
    <recommendedName>
        <fullName evidence="4 8">Probable 2-phosphosulfolactate phosphatase</fullName>
        <ecNumber evidence="3 8">3.1.3.71</ecNumber>
    </recommendedName>
</protein>
<dbReference type="SUPFAM" id="SSF142823">
    <property type="entry name" value="ComB-like"/>
    <property type="match status" value="1"/>
</dbReference>
<dbReference type="Pfam" id="PF04029">
    <property type="entry name" value="2-ph_phosp"/>
    <property type="match status" value="1"/>
</dbReference>
<keyword evidence="6 8" id="KW-0460">Magnesium</keyword>
<dbReference type="eggNOG" id="COG2045">
    <property type="taxonomic scope" value="Bacteria"/>
</dbReference>
<evidence type="ECO:0000313" key="10">
    <source>
        <dbReference type="Proteomes" id="UP000006890"/>
    </source>
</evidence>
<dbReference type="EC" id="3.1.3.71" evidence="3 8"/>
<dbReference type="KEGG" id="chd:Calhy_2316"/>
<evidence type="ECO:0000256" key="7">
    <source>
        <dbReference type="ARBA" id="ARBA00033711"/>
    </source>
</evidence>
<name>E4Q8P6_CALH1</name>
<dbReference type="HAMAP" id="MF_00490">
    <property type="entry name" value="ComB"/>
    <property type="match status" value="1"/>
</dbReference>
<accession>E4Q8P6</accession>
<proteinExistence type="inferred from homology"/>
<evidence type="ECO:0000256" key="1">
    <source>
        <dbReference type="ARBA" id="ARBA00001946"/>
    </source>
</evidence>
<dbReference type="Proteomes" id="UP000006890">
    <property type="component" value="Chromosome"/>
</dbReference>
<dbReference type="FunFam" id="3.90.1560.10:FF:000001">
    <property type="entry name" value="Probable 2-phosphosulfolactate phosphatase"/>
    <property type="match status" value="1"/>
</dbReference>
<dbReference type="STRING" id="632292.Calhy_2316"/>
<evidence type="ECO:0000256" key="2">
    <source>
        <dbReference type="ARBA" id="ARBA00009997"/>
    </source>
</evidence>
<dbReference type="GO" id="GO:0000287">
    <property type="term" value="F:magnesium ion binding"/>
    <property type="evidence" value="ECO:0007669"/>
    <property type="project" value="UniProtKB-UniRule"/>
</dbReference>
<reference key="1">
    <citation type="submission" date="2010-09" db="EMBL/GenBank/DDBJ databases">
        <title>Complete sequence of Caldicellulosiruptor hydrothermalis 108.</title>
        <authorList>
            <consortium name="US DOE Joint Genome Institute"/>
            <person name="Lucas S."/>
            <person name="Copeland A."/>
            <person name="Lapidus A."/>
            <person name="Cheng J.-F."/>
            <person name="Bruce D."/>
            <person name="Goodwin L."/>
            <person name="Pitluck S."/>
            <person name="Davenport K."/>
            <person name="Detter J.C."/>
            <person name="Han C."/>
            <person name="Tapia R."/>
            <person name="Land M."/>
            <person name="Hauser L."/>
            <person name="Chang Y.-J."/>
            <person name="Jeffries C."/>
            <person name="Kyrpides N."/>
            <person name="Ivanova N."/>
            <person name="Mikhailova N."/>
            <person name="Blumer-Schuette S.E."/>
            <person name="Kelly R.M."/>
            <person name="Woyke T."/>
        </authorList>
    </citation>
    <scope>NUCLEOTIDE SEQUENCE</scope>
    <source>
        <strain>108</strain>
    </source>
</reference>
<reference evidence="9 10" key="2">
    <citation type="journal article" date="2011" name="J. Bacteriol.">
        <title>Complete genome sequences for the anaerobic, extremely thermophilic plant biomass-degrading bacteria Caldicellulosiruptor hydrothermalis, Caldicellulosiruptor kristjanssonii, Caldicellulosiruptor kronotskyensis, Caldicellulosiruptor owensenis, and Caldicellulosiruptor lactoaceticus.</title>
        <authorList>
            <person name="Blumer-Schuette S.E."/>
            <person name="Ozdemir I."/>
            <person name="Mistry D."/>
            <person name="Lucas S."/>
            <person name="Lapidus A."/>
            <person name="Cheng J.F."/>
            <person name="Goodwin L.A."/>
            <person name="Pitluck S."/>
            <person name="Land M.L."/>
            <person name="Hauser L.J."/>
            <person name="Woyke T."/>
            <person name="Mikhailova N."/>
            <person name="Pati A."/>
            <person name="Kyrpides N.C."/>
            <person name="Ivanova N."/>
            <person name="Detter J.C."/>
            <person name="Walston-Davenport K."/>
            <person name="Han S."/>
            <person name="Adams M.W."/>
            <person name="Kelly R.M."/>
        </authorList>
    </citation>
    <scope>NUCLEOTIDE SEQUENCE [LARGE SCALE GENOMIC DNA]</scope>
    <source>
        <strain evidence="10">DSM 18901 / VKM B-2411 / 108</strain>
    </source>
</reference>
<dbReference type="InterPro" id="IPR005238">
    <property type="entry name" value="ComB-like"/>
</dbReference>
<evidence type="ECO:0000256" key="5">
    <source>
        <dbReference type="ARBA" id="ARBA00022801"/>
    </source>
</evidence>
<keyword evidence="10" id="KW-1185">Reference proteome</keyword>
<dbReference type="AlphaFoldDB" id="E4Q8P6"/>
<dbReference type="PANTHER" id="PTHR37311">
    <property type="entry name" value="2-PHOSPHOSULFOLACTATE PHOSPHATASE-RELATED"/>
    <property type="match status" value="1"/>
</dbReference>
<evidence type="ECO:0000313" key="9">
    <source>
        <dbReference type="EMBL" id="ADQ08020.1"/>
    </source>
</evidence>
<dbReference type="EMBL" id="CP002219">
    <property type="protein sequence ID" value="ADQ08020.1"/>
    <property type="molecule type" value="Genomic_DNA"/>
</dbReference>
<dbReference type="Gene3D" id="3.90.1560.10">
    <property type="entry name" value="ComB-like"/>
    <property type="match status" value="1"/>
</dbReference>
<evidence type="ECO:0000256" key="8">
    <source>
        <dbReference type="HAMAP-Rule" id="MF_00490"/>
    </source>
</evidence>
<keyword evidence="5 8" id="KW-0378">Hydrolase</keyword>
<evidence type="ECO:0000256" key="4">
    <source>
        <dbReference type="ARBA" id="ARBA00021948"/>
    </source>
</evidence>
<dbReference type="InterPro" id="IPR036702">
    <property type="entry name" value="ComB-like_sf"/>
</dbReference>
<sequence>MIFKKEGVILKIITFSHYKEVIDEVLKDSYAIVIDLLRATSTMIWAISNGAKGIIPVEDISEARLLKRLDESVLLGGERGGLKIEGFDLDNSPLSYKKEVVFGKTVVMTTTNGTRALKKASFAKRIFLGSFINAKKTAEYIIKETLHYNIDTISIVCAGTEERFTLEDILCAGYFVDLFKGNLSDVFLDDLSLASHVLYKKFENDPHEILKYSYHYNHLKKIGFEADLELCLKKNFVDCVCEYKNLVVEKV</sequence>
<comment type="similarity">
    <text evidence="2 8">Belongs to the ComB family.</text>
</comment>
<comment type="cofactor">
    <cofactor evidence="1 8">
        <name>Mg(2+)</name>
        <dbReference type="ChEBI" id="CHEBI:18420"/>
    </cofactor>
</comment>
<dbReference type="GO" id="GO:0050532">
    <property type="term" value="F:2-phosphosulfolactate phosphatase activity"/>
    <property type="evidence" value="ECO:0007669"/>
    <property type="project" value="UniProtKB-UniRule"/>
</dbReference>
<dbReference type="GO" id="GO:0050545">
    <property type="term" value="F:sulfopyruvate decarboxylase activity"/>
    <property type="evidence" value="ECO:0007669"/>
    <property type="project" value="TreeGrafter"/>
</dbReference>